<comment type="subcellular location">
    <subcellularLocation>
        <location evidence="1">Membrane</location>
        <topology evidence="1">Multi-pass membrane protein</topology>
    </subcellularLocation>
</comment>
<dbReference type="InterPro" id="IPR000644">
    <property type="entry name" value="CBS_dom"/>
</dbReference>
<comment type="caution">
    <text evidence="11">The sequence shown here is derived from an EMBL/GenBank/DDBJ whole genome shotgun (WGS) entry which is preliminary data.</text>
</comment>
<dbReference type="PANTHER" id="PTHR41394">
    <property type="entry name" value="MAGNESIUM TRANSPORTER MGTE"/>
    <property type="match status" value="1"/>
</dbReference>
<feature type="transmembrane region" description="Helical" evidence="9">
    <location>
        <begin position="238"/>
        <end position="259"/>
    </location>
</feature>
<evidence type="ECO:0000256" key="8">
    <source>
        <dbReference type="PROSITE-ProRule" id="PRU00703"/>
    </source>
</evidence>
<evidence type="ECO:0000256" key="4">
    <source>
        <dbReference type="ARBA" id="ARBA00022692"/>
    </source>
</evidence>
<evidence type="ECO:0000313" key="12">
    <source>
        <dbReference type="Proteomes" id="UP000176241"/>
    </source>
</evidence>
<dbReference type="SUPFAM" id="SSF161093">
    <property type="entry name" value="MgtE membrane domain-like"/>
    <property type="match status" value="1"/>
</dbReference>
<name>A0A1G1XW74_9BACT</name>
<evidence type="ECO:0000259" key="10">
    <source>
        <dbReference type="PROSITE" id="PS51371"/>
    </source>
</evidence>
<dbReference type="GO" id="GO:0008324">
    <property type="term" value="F:monoatomic cation transmembrane transporter activity"/>
    <property type="evidence" value="ECO:0007669"/>
    <property type="project" value="InterPro"/>
</dbReference>
<keyword evidence="7 9" id="KW-0472">Membrane</keyword>
<accession>A0A1G1XW74</accession>
<dbReference type="InterPro" id="IPR046342">
    <property type="entry name" value="CBS_dom_sf"/>
</dbReference>
<feature type="transmembrane region" description="Helical" evidence="9">
    <location>
        <begin position="304"/>
        <end position="324"/>
    </location>
</feature>
<dbReference type="InterPro" id="IPR006667">
    <property type="entry name" value="SLC41_membr_dom"/>
</dbReference>
<evidence type="ECO:0000256" key="7">
    <source>
        <dbReference type="ARBA" id="ARBA00023136"/>
    </source>
</evidence>
<keyword evidence="5" id="KW-0460">Magnesium</keyword>
<dbReference type="InterPro" id="IPR036739">
    <property type="entry name" value="SLC41_membr_dom_sf"/>
</dbReference>
<dbReference type="SUPFAM" id="SSF54631">
    <property type="entry name" value="CBS-domain pair"/>
    <property type="match status" value="1"/>
</dbReference>
<dbReference type="AlphaFoldDB" id="A0A1G1XW74"/>
<dbReference type="Gene3D" id="1.10.357.20">
    <property type="entry name" value="SLC41 divalent cation transporters, integral membrane domain"/>
    <property type="match status" value="1"/>
</dbReference>
<evidence type="ECO:0000256" key="3">
    <source>
        <dbReference type="ARBA" id="ARBA00022448"/>
    </source>
</evidence>
<dbReference type="STRING" id="1797533.A2731_00085"/>
<evidence type="ECO:0000256" key="1">
    <source>
        <dbReference type="ARBA" id="ARBA00004141"/>
    </source>
</evidence>
<dbReference type="PANTHER" id="PTHR41394:SF5">
    <property type="entry name" value="SLC41A_MGTE INTEGRAL MEMBRANE DOMAIN-CONTAINING PROTEIN"/>
    <property type="match status" value="1"/>
</dbReference>
<keyword evidence="4 9" id="KW-0812">Transmembrane</keyword>
<dbReference type="GO" id="GO:0016020">
    <property type="term" value="C:membrane"/>
    <property type="evidence" value="ECO:0007669"/>
    <property type="project" value="UniProtKB-SubCell"/>
</dbReference>
<feature type="transmembrane region" description="Helical" evidence="9">
    <location>
        <begin position="166"/>
        <end position="186"/>
    </location>
</feature>
<gene>
    <name evidence="11" type="ORF">A2731_00085</name>
</gene>
<organism evidence="11 12">
    <name type="scientific">Candidatus Buchananbacteria bacterium RIFCSPHIGHO2_01_FULL_39_8</name>
    <dbReference type="NCBI Taxonomy" id="1797533"/>
    <lineage>
        <taxon>Bacteria</taxon>
        <taxon>Candidatus Buchananiibacteriota</taxon>
    </lineage>
</organism>
<sequence>MANNIQNSQKTINEEILKNVPIVSPDYTVGKTIELIRDKKHWDTINYIYVLDQSRNLIGVLSVKELMRNQNETLIKNIMKPDPAGIIVSPHHERAPIVAIQHNIKAVPVFKIGTREFIGVIGTDKILEILHRKHVENFLLFSGITKEHPTVDIFKARISRLVKLRLPWLIIGLIGGMIGATLVSWFEPTLEKEIATAFFIPVIVYISNAVSTQTQALLIRLLSSQKVKSLAFLNKEIVVSLALAMISALMIASFSFIWLQSVKVALAVGIAIVLSTLAAVLIAITIPSILYATKKDPALGSGPFATAIQDVVTLLIYLLIATWLI</sequence>
<dbReference type="Pfam" id="PF00571">
    <property type="entry name" value="CBS"/>
    <property type="match status" value="1"/>
</dbReference>
<feature type="transmembrane region" description="Helical" evidence="9">
    <location>
        <begin position="265"/>
        <end position="292"/>
    </location>
</feature>
<dbReference type="EMBL" id="MHIC01000029">
    <property type="protein sequence ID" value="OGY44353.1"/>
    <property type="molecule type" value="Genomic_DNA"/>
</dbReference>
<evidence type="ECO:0000256" key="5">
    <source>
        <dbReference type="ARBA" id="ARBA00022842"/>
    </source>
</evidence>
<dbReference type="Proteomes" id="UP000176241">
    <property type="component" value="Unassembled WGS sequence"/>
</dbReference>
<evidence type="ECO:0000256" key="2">
    <source>
        <dbReference type="ARBA" id="ARBA00009749"/>
    </source>
</evidence>
<evidence type="ECO:0000256" key="6">
    <source>
        <dbReference type="ARBA" id="ARBA00022989"/>
    </source>
</evidence>
<dbReference type="Pfam" id="PF01769">
    <property type="entry name" value="MgtE"/>
    <property type="match status" value="1"/>
</dbReference>
<feature type="domain" description="CBS" evidence="10">
    <location>
        <begin position="16"/>
        <end position="77"/>
    </location>
</feature>
<keyword evidence="6 9" id="KW-1133">Transmembrane helix</keyword>
<keyword evidence="8" id="KW-0129">CBS domain</keyword>
<comment type="similarity">
    <text evidence="2">Belongs to the SLC41A transporter family.</text>
</comment>
<keyword evidence="3" id="KW-0813">Transport</keyword>
<dbReference type="Gene3D" id="3.10.580.10">
    <property type="entry name" value="CBS-domain"/>
    <property type="match status" value="1"/>
</dbReference>
<evidence type="ECO:0000256" key="9">
    <source>
        <dbReference type="SAM" id="Phobius"/>
    </source>
</evidence>
<dbReference type="PROSITE" id="PS51371">
    <property type="entry name" value="CBS"/>
    <property type="match status" value="1"/>
</dbReference>
<evidence type="ECO:0000313" key="11">
    <source>
        <dbReference type="EMBL" id="OGY44353.1"/>
    </source>
</evidence>
<protein>
    <recommendedName>
        <fullName evidence="10">CBS domain-containing protein</fullName>
    </recommendedName>
</protein>
<proteinExistence type="inferred from homology"/>
<reference evidence="11 12" key="1">
    <citation type="journal article" date="2016" name="Nat. Commun.">
        <title>Thousands of microbial genomes shed light on interconnected biogeochemical processes in an aquifer system.</title>
        <authorList>
            <person name="Anantharaman K."/>
            <person name="Brown C.T."/>
            <person name="Hug L.A."/>
            <person name="Sharon I."/>
            <person name="Castelle C.J."/>
            <person name="Probst A.J."/>
            <person name="Thomas B.C."/>
            <person name="Singh A."/>
            <person name="Wilkins M.J."/>
            <person name="Karaoz U."/>
            <person name="Brodie E.L."/>
            <person name="Williams K.H."/>
            <person name="Hubbard S.S."/>
            <person name="Banfield J.F."/>
        </authorList>
    </citation>
    <scope>NUCLEOTIDE SEQUENCE [LARGE SCALE GENOMIC DNA]</scope>
</reference>